<name>A0AAI8YIG2_9PEZI</name>
<protein>
    <submittedName>
        <fullName evidence="2">Uu.00g000560.m01.CDS01</fullName>
    </submittedName>
</protein>
<keyword evidence="3" id="KW-1185">Reference proteome</keyword>
<keyword evidence="1" id="KW-0732">Signal</keyword>
<evidence type="ECO:0000256" key="1">
    <source>
        <dbReference type="SAM" id="SignalP"/>
    </source>
</evidence>
<accession>A0AAI8YIG2</accession>
<organism evidence="2 3">
    <name type="scientific">Anthostomella pinea</name>
    <dbReference type="NCBI Taxonomy" id="933095"/>
    <lineage>
        <taxon>Eukaryota</taxon>
        <taxon>Fungi</taxon>
        <taxon>Dikarya</taxon>
        <taxon>Ascomycota</taxon>
        <taxon>Pezizomycotina</taxon>
        <taxon>Sordariomycetes</taxon>
        <taxon>Xylariomycetidae</taxon>
        <taxon>Xylariales</taxon>
        <taxon>Xylariaceae</taxon>
        <taxon>Anthostomella</taxon>
    </lineage>
</organism>
<comment type="caution">
    <text evidence="2">The sequence shown here is derived from an EMBL/GenBank/DDBJ whole genome shotgun (WGS) entry which is preliminary data.</text>
</comment>
<evidence type="ECO:0000313" key="3">
    <source>
        <dbReference type="Proteomes" id="UP001295740"/>
    </source>
</evidence>
<gene>
    <name evidence="2" type="ORF">KHLLAP_LOCUS6394</name>
</gene>
<dbReference type="AlphaFoldDB" id="A0AAI8YIG2"/>
<sequence length="157" mass="17366">MKTSAVATLMAAWAITSGASAPSEQRGNHLAARDKSIREAIAVWDPPSTDTQRLADIRDKNKFIGHYANGDSDYETELSDGEVEALDKGLGRRADIDAILHLPGVTEILPEEDQCYRKKCEDFETCEKLNKDHGCGFMSCINRKWGGGDDEAEKRCF</sequence>
<feature type="signal peptide" evidence="1">
    <location>
        <begin position="1"/>
        <end position="18"/>
    </location>
</feature>
<evidence type="ECO:0000313" key="2">
    <source>
        <dbReference type="EMBL" id="CAJ2505926.1"/>
    </source>
</evidence>
<dbReference type="EMBL" id="CAUWAG010000008">
    <property type="protein sequence ID" value="CAJ2505926.1"/>
    <property type="molecule type" value="Genomic_DNA"/>
</dbReference>
<dbReference type="Proteomes" id="UP001295740">
    <property type="component" value="Unassembled WGS sequence"/>
</dbReference>
<reference evidence="2" key="1">
    <citation type="submission" date="2023-10" db="EMBL/GenBank/DDBJ databases">
        <authorList>
            <person name="Hackl T."/>
        </authorList>
    </citation>
    <scope>NUCLEOTIDE SEQUENCE</scope>
</reference>
<feature type="chain" id="PRO_5042553349" evidence="1">
    <location>
        <begin position="19"/>
        <end position="157"/>
    </location>
</feature>
<proteinExistence type="predicted"/>